<gene>
    <name evidence="2" type="ORF">NSK11_contig00011-0027</name>
</gene>
<organism evidence="2 3">
    <name type="scientific">Nocardia seriolae</name>
    <dbReference type="NCBI Taxonomy" id="37332"/>
    <lineage>
        <taxon>Bacteria</taxon>
        <taxon>Bacillati</taxon>
        <taxon>Actinomycetota</taxon>
        <taxon>Actinomycetes</taxon>
        <taxon>Mycobacteriales</taxon>
        <taxon>Nocardiaceae</taxon>
        <taxon>Nocardia</taxon>
    </lineage>
</organism>
<keyword evidence="3" id="KW-1185">Reference proteome</keyword>
<protein>
    <submittedName>
        <fullName evidence="2">Non-ribosomal peptide synthetase</fullName>
    </submittedName>
</protein>
<feature type="compositionally biased region" description="Basic and acidic residues" evidence="1">
    <location>
        <begin position="60"/>
        <end position="76"/>
    </location>
</feature>
<accession>A0ABC9YN95</accession>
<comment type="caution">
    <text evidence="2">The sequence shown here is derived from an EMBL/GenBank/DDBJ whole genome shotgun (WGS) entry which is preliminary data.</text>
</comment>
<evidence type="ECO:0000313" key="2">
    <source>
        <dbReference type="EMBL" id="GAP26890.1"/>
    </source>
</evidence>
<dbReference type="AlphaFoldDB" id="A0ABC9YN95"/>
<proteinExistence type="predicted"/>
<reference evidence="3" key="1">
    <citation type="submission" date="2015-07" db="EMBL/GenBank/DDBJ databases">
        <title>Nocardia seriolae U-1 whole genome shotgun sequence.</title>
        <authorList>
            <person name="Imajoh M."/>
            <person name="Fukumoto Y."/>
            <person name="Sukeda M."/>
            <person name="Yamane J."/>
            <person name="Yamasaki K."/>
            <person name="Shimizu M."/>
            <person name="Ohnishi K."/>
            <person name="Oshima S."/>
        </authorList>
    </citation>
    <scope>NUCLEOTIDE SEQUENCE [LARGE SCALE GENOMIC DNA]</scope>
    <source>
        <strain evidence="3">U-1</strain>
    </source>
</reference>
<reference evidence="2 3" key="2">
    <citation type="journal article" date="2016" name="Genome Announc.">
        <title>Draft Genome Sequence of Erythromycin- and Oxytetracycline-Sensitive Nocardia seriolae Strain U-1 (NBRC 110359).</title>
        <authorList>
            <person name="Imajoh M."/>
            <person name="Sukeda M."/>
            <person name="Shimizu M."/>
            <person name="Yamane J."/>
            <person name="Ohnishi K."/>
            <person name="Oshima S."/>
        </authorList>
    </citation>
    <scope>NUCLEOTIDE SEQUENCE [LARGE SCALE GENOMIC DNA]</scope>
    <source>
        <strain evidence="2 3">U-1</strain>
    </source>
</reference>
<name>A0ABC9YN95_9NOCA</name>
<evidence type="ECO:0000256" key="1">
    <source>
        <dbReference type="SAM" id="MobiDB-lite"/>
    </source>
</evidence>
<dbReference type="EMBL" id="BBYQ01000011">
    <property type="protein sequence ID" value="GAP26890.1"/>
    <property type="molecule type" value="Genomic_DNA"/>
</dbReference>
<evidence type="ECO:0000313" key="3">
    <source>
        <dbReference type="Proteomes" id="UP000037179"/>
    </source>
</evidence>
<dbReference type="Proteomes" id="UP000037179">
    <property type="component" value="Unassembled WGS sequence"/>
</dbReference>
<sequence>MITIEVVDGIAVLEEHLGTFHTDHLNTNPTGQLPKGSRPSRFWTDWSGGAKRRSGGSEAEEQRERSGGAEGGKNRDFGAANPSGAKRRAI</sequence>
<feature type="region of interest" description="Disordered" evidence="1">
    <location>
        <begin position="21"/>
        <end position="90"/>
    </location>
</feature>